<dbReference type="AlphaFoldDB" id="G3J3A7"/>
<dbReference type="Proteomes" id="UP000001610">
    <property type="component" value="Unassembled WGS sequence"/>
</dbReference>
<evidence type="ECO:0000313" key="3">
    <source>
        <dbReference type="Proteomes" id="UP000001610"/>
    </source>
</evidence>
<dbReference type="PANTHER" id="PTHR35910">
    <property type="entry name" value="2EXR DOMAIN-CONTAINING PROTEIN"/>
    <property type="match status" value="1"/>
</dbReference>
<keyword evidence="3" id="KW-1185">Reference proteome</keyword>
<evidence type="ECO:0000259" key="1">
    <source>
        <dbReference type="Pfam" id="PF20150"/>
    </source>
</evidence>
<organism evidence="2 3">
    <name type="scientific">Cordyceps militaris (strain CM01)</name>
    <name type="common">Caterpillar fungus</name>
    <dbReference type="NCBI Taxonomy" id="983644"/>
    <lineage>
        <taxon>Eukaryota</taxon>
        <taxon>Fungi</taxon>
        <taxon>Dikarya</taxon>
        <taxon>Ascomycota</taxon>
        <taxon>Pezizomycotina</taxon>
        <taxon>Sordariomycetes</taxon>
        <taxon>Hypocreomycetidae</taxon>
        <taxon>Hypocreales</taxon>
        <taxon>Cordycipitaceae</taxon>
        <taxon>Cordyceps</taxon>
    </lineage>
</organism>
<protein>
    <recommendedName>
        <fullName evidence="1">2EXR domain-containing protein</fullName>
    </recommendedName>
</protein>
<dbReference type="KEGG" id="cmt:CCM_00291"/>
<feature type="domain" description="2EXR" evidence="1">
    <location>
        <begin position="12"/>
        <end position="103"/>
    </location>
</feature>
<dbReference type="PANTHER" id="PTHR35910:SF1">
    <property type="entry name" value="2EXR DOMAIN-CONTAINING PROTEIN"/>
    <property type="match status" value="1"/>
</dbReference>
<dbReference type="EMBL" id="JH126399">
    <property type="protein sequence ID" value="EGX95637.1"/>
    <property type="molecule type" value="Genomic_DNA"/>
</dbReference>
<dbReference type="VEuPathDB" id="FungiDB:CCM_00291"/>
<dbReference type="InterPro" id="IPR045518">
    <property type="entry name" value="2EXR"/>
</dbReference>
<dbReference type="InParanoid" id="G3J3A7"/>
<accession>G3J3A7</accession>
<sequence>MRPNGVAPSRTFTLFQQLPCELRLQIWQDALPDAEGSAVYFFRDWKWNPAEAPDNDDHHHHQPRPVLETDTELGEDIVNPHVPVDGLAHVCVNHEARSVALKWAARHGLAALQLHERAWDEPHDAGGRVVVRPWQPRRRGDAVYVGMDRWDDFCRRPCTFPFDGQAAVYYGTVDCGYYAWSSATSGLFARPAPHSVAIRTLALPAAAAGVAARALAGLLHCLPNLRRLQLVYGPLPQPHEREDEPLVPRRWTLADAHAMTDGVRPFYYYADDAPMGGGGGGGGGRYAPREGEAPLRGRALLEHVQQVERILLSEVKRCEVESEARDAVEGEDRLPFTLEAVVFVRGH</sequence>
<proteinExistence type="predicted"/>
<dbReference type="OMA" id="CTFPFDG"/>
<name>G3J3A7_CORMM</name>
<reference evidence="2 3" key="1">
    <citation type="journal article" date="2011" name="Genome Biol.">
        <title>Genome sequence of the insect pathogenic fungus Cordyceps militaris, a valued traditional Chinese medicine.</title>
        <authorList>
            <person name="Zheng P."/>
            <person name="Xia Y."/>
            <person name="Xiao G."/>
            <person name="Xiong C."/>
            <person name="Hu X."/>
            <person name="Zhang S."/>
            <person name="Zheng H."/>
            <person name="Huang Y."/>
            <person name="Zhou Y."/>
            <person name="Wang S."/>
            <person name="Zhao G.P."/>
            <person name="Liu X."/>
            <person name="St Leger R.J."/>
            <person name="Wang C."/>
        </authorList>
    </citation>
    <scope>NUCLEOTIDE SEQUENCE [LARGE SCALE GENOMIC DNA]</scope>
    <source>
        <strain evidence="2 3">CM01</strain>
    </source>
</reference>
<dbReference type="HOGENOM" id="CLU_804071_0_0_1"/>
<dbReference type="GeneID" id="18162326"/>
<dbReference type="RefSeq" id="XP_006665514.1">
    <property type="nucleotide sequence ID" value="XM_006665451.1"/>
</dbReference>
<evidence type="ECO:0000313" key="2">
    <source>
        <dbReference type="EMBL" id="EGX95637.1"/>
    </source>
</evidence>
<dbReference type="OrthoDB" id="3546385at2759"/>
<gene>
    <name evidence="2" type="ORF">CCM_00291</name>
</gene>
<dbReference type="Pfam" id="PF20150">
    <property type="entry name" value="2EXR"/>
    <property type="match status" value="1"/>
</dbReference>